<protein>
    <submittedName>
        <fullName evidence="2">Apolipoprotein</fullName>
    </submittedName>
</protein>
<name>A0A8S5UG62_9CAUD</name>
<evidence type="ECO:0000256" key="1">
    <source>
        <dbReference type="SAM" id="MobiDB-lite"/>
    </source>
</evidence>
<evidence type="ECO:0000313" key="2">
    <source>
        <dbReference type="EMBL" id="DAF93386.1"/>
    </source>
</evidence>
<dbReference type="EMBL" id="BK016086">
    <property type="protein sequence ID" value="DAF93386.1"/>
    <property type="molecule type" value="Genomic_DNA"/>
</dbReference>
<organism evidence="2">
    <name type="scientific">Myoviridae sp. ctshb19</name>
    <dbReference type="NCBI Taxonomy" id="2825194"/>
    <lineage>
        <taxon>Viruses</taxon>
        <taxon>Duplodnaviria</taxon>
        <taxon>Heunggongvirae</taxon>
        <taxon>Uroviricota</taxon>
        <taxon>Caudoviricetes</taxon>
    </lineage>
</organism>
<sequence length="888" mass="101234">MEFELATAAVGLRTAMRYRRDWNRHQPIVKILQGMMPRGGKKGYRLYLPIGQQAKHHYTIPPAVRSAVKKAGFVITDYLAKKCVKANDQEQKNVFNIGKVIAKDPIAKAAFDNDPQLQNSKGGEMLCVISCHPYDIIGMSTGRDWDKTSCMRLDDGHSNHMDRGSNSHYVKRDVAEGTLVAYAVAADDQNINRPKARCLLKPFLMEDDKEKVLYRRETSVYGNNVPGFIATLSRFLRQLNADLPQGAFSMAEGLYDDGMGARYHHHGHSADNLQFEEVENDTTLATQFVKQQLRKLHKEDPATYHVSTDAKDIDRLLELDLHDTQIDEIEKLLSNESWFGDYASTRMHHNHSSPNMVELARRLGKAESLPEKAIPIVPIDMLIQRSTHGGPGIPELAKRIENIDREDDDQWNNLQKVFRAWISGILPVPEADDLENTPRVRSYLHTLAHAMKHLSLFDVSRGQKFAFDVIDKGIQGDLAVDDDFISLFRDITGPEAYLGYILENSTKLDYDQIWGLDPEQATKVLYARRPFRAFSKITDAKVSMYFGEVLKYMANTLAYTHPQQHTQYRDVIPTVKKWMDENPDEVVTMAEDYRSNQVINLAALHLPAIMSLNDNAGWLGYQGPETLGGLYPLVKAWTGEPLEPLSVDMEKAFLILVSSTKLLETPQRLESKFVDLEPDQNATKALFGSKAFRGPQMYSYANFLTFVRYEKEQPDISNDMDLVRSMGARALSCIPAKTMVRIYPTLIRLIQGYTDLEEVVDGIQNMSQVLELPKFIDPDNEISQMLGWLDEEATVDERNQHEAQADEIREDVSNRNQALIDLADKINERKSELLTFVQEIREDYTEALPKVSEESYEEHEDRLEDLEYDVQSSLDEAVDELEEKRYDL</sequence>
<accession>A0A8S5UG62</accession>
<reference evidence="2" key="1">
    <citation type="journal article" date="2021" name="Proc. Natl. Acad. Sci. U.S.A.">
        <title>A Catalog of Tens of Thousands of Viruses from Human Metagenomes Reveals Hidden Associations with Chronic Diseases.</title>
        <authorList>
            <person name="Tisza M.J."/>
            <person name="Buck C.B."/>
        </authorList>
    </citation>
    <scope>NUCLEOTIDE SEQUENCE</scope>
    <source>
        <strain evidence="2">Ctshb19</strain>
    </source>
</reference>
<feature type="region of interest" description="Disordered" evidence="1">
    <location>
        <begin position="867"/>
        <end position="888"/>
    </location>
</feature>
<proteinExistence type="predicted"/>